<dbReference type="InterPro" id="IPR004014">
    <property type="entry name" value="ATPase_P-typ_cation-transptr_N"/>
</dbReference>
<evidence type="ECO:0000256" key="4">
    <source>
        <dbReference type="ARBA" id="ARBA00012786"/>
    </source>
</evidence>
<dbReference type="Pfam" id="PF13246">
    <property type="entry name" value="Cation_ATPase"/>
    <property type="match status" value="1"/>
</dbReference>
<dbReference type="NCBIfam" id="TIGR01524">
    <property type="entry name" value="ATPase-IIIB_Mg"/>
    <property type="match status" value="1"/>
</dbReference>
<dbReference type="GO" id="GO:0005524">
    <property type="term" value="F:ATP binding"/>
    <property type="evidence" value="ECO:0007669"/>
    <property type="project" value="UniProtKB-KW"/>
</dbReference>
<evidence type="ECO:0000256" key="7">
    <source>
        <dbReference type="ARBA" id="ARBA00022519"/>
    </source>
</evidence>
<comment type="subcellular location">
    <subcellularLocation>
        <location evidence="2">Cell inner membrane</location>
        <topology evidence="2">Multi-pass membrane protein</topology>
    </subcellularLocation>
</comment>
<proteinExistence type="inferred from homology"/>
<dbReference type="RefSeq" id="WP_194311044.1">
    <property type="nucleotide sequence ID" value="NZ_JADHEC010000006.1"/>
</dbReference>
<dbReference type="InterPro" id="IPR036412">
    <property type="entry name" value="HAD-like_sf"/>
</dbReference>
<reference evidence="20" key="1">
    <citation type="submission" date="2020-11" db="EMBL/GenBank/DDBJ databases">
        <title>Genome of Flavobacterium soyangense.</title>
        <authorList>
            <person name="Liu Q."/>
            <person name="Xin Y.-H."/>
        </authorList>
    </citation>
    <scope>NUCLEOTIDE SEQUENCE</scope>
    <source>
        <strain evidence="20">CGMCC 1.13493</strain>
    </source>
</reference>
<comment type="function">
    <text evidence="1">Mediates magnesium influx to the cytosol.</text>
</comment>
<feature type="transmembrane region" description="Helical" evidence="18">
    <location>
        <begin position="273"/>
        <end position="298"/>
    </location>
</feature>
<dbReference type="SFLD" id="SFLDG00002">
    <property type="entry name" value="C1.7:_P-type_atpase_like"/>
    <property type="match status" value="1"/>
</dbReference>
<dbReference type="InterPro" id="IPR008250">
    <property type="entry name" value="ATPase_P-typ_transduc_dom_A_sf"/>
</dbReference>
<dbReference type="Gene3D" id="3.40.50.1000">
    <property type="entry name" value="HAD superfamily/HAD-like"/>
    <property type="match status" value="1"/>
</dbReference>
<organism evidence="20 21">
    <name type="scientific">Flavobacterium soyangense</name>
    <dbReference type="NCBI Taxonomy" id="2023265"/>
    <lineage>
        <taxon>Bacteria</taxon>
        <taxon>Pseudomonadati</taxon>
        <taxon>Bacteroidota</taxon>
        <taxon>Flavobacteriia</taxon>
        <taxon>Flavobacteriales</taxon>
        <taxon>Flavobacteriaceae</taxon>
        <taxon>Flavobacterium</taxon>
    </lineage>
</organism>
<evidence type="ECO:0000256" key="8">
    <source>
        <dbReference type="ARBA" id="ARBA00022553"/>
    </source>
</evidence>
<dbReference type="SFLD" id="SFLDF00027">
    <property type="entry name" value="p-type_atpase"/>
    <property type="match status" value="1"/>
</dbReference>
<evidence type="ECO:0000259" key="19">
    <source>
        <dbReference type="SMART" id="SM00831"/>
    </source>
</evidence>
<dbReference type="GO" id="GO:0005886">
    <property type="term" value="C:plasma membrane"/>
    <property type="evidence" value="ECO:0007669"/>
    <property type="project" value="UniProtKB-SubCell"/>
</dbReference>
<dbReference type="InterPro" id="IPR001757">
    <property type="entry name" value="P_typ_ATPase"/>
</dbReference>
<evidence type="ECO:0000256" key="9">
    <source>
        <dbReference type="ARBA" id="ARBA00022692"/>
    </source>
</evidence>
<dbReference type="SUPFAM" id="SSF81665">
    <property type="entry name" value="Calcium ATPase, transmembrane domain M"/>
    <property type="match status" value="1"/>
</dbReference>
<dbReference type="InterPro" id="IPR023299">
    <property type="entry name" value="ATPase_P-typ_cyto_dom_N"/>
</dbReference>
<evidence type="ECO:0000256" key="10">
    <source>
        <dbReference type="ARBA" id="ARBA00022741"/>
    </source>
</evidence>
<evidence type="ECO:0000256" key="2">
    <source>
        <dbReference type="ARBA" id="ARBA00004429"/>
    </source>
</evidence>
<dbReference type="PRINTS" id="PR01836">
    <property type="entry name" value="MGATPASE"/>
</dbReference>
<evidence type="ECO:0000256" key="1">
    <source>
        <dbReference type="ARBA" id="ARBA00003954"/>
    </source>
</evidence>
<feature type="transmembrane region" description="Helical" evidence="18">
    <location>
        <begin position="243"/>
        <end position="261"/>
    </location>
</feature>
<keyword evidence="21" id="KW-1185">Reference proteome</keyword>
<feature type="transmembrane region" description="Helical" evidence="18">
    <location>
        <begin position="808"/>
        <end position="832"/>
    </location>
</feature>
<dbReference type="Proteomes" id="UP000646211">
    <property type="component" value="Unassembled WGS sequence"/>
</dbReference>
<feature type="domain" description="Cation-transporting P-type ATPase N-terminal" evidence="19">
    <location>
        <begin position="8"/>
        <end position="81"/>
    </location>
</feature>
<keyword evidence="7" id="KW-0997">Cell inner membrane</keyword>
<comment type="catalytic activity">
    <reaction evidence="17">
        <text>Mg(2+)(out) + ATP + H2O = Mg(2+)(in) + ADP + phosphate + H(+)</text>
        <dbReference type="Rhea" id="RHEA:10260"/>
        <dbReference type="ChEBI" id="CHEBI:15377"/>
        <dbReference type="ChEBI" id="CHEBI:15378"/>
        <dbReference type="ChEBI" id="CHEBI:18420"/>
        <dbReference type="ChEBI" id="CHEBI:30616"/>
        <dbReference type="ChEBI" id="CHEBI:43474"/>
        <dbReference type="ChEBI" id="CHEBI:456216"/>
        <dbReference type="EC" id="7.2.2.14"/>
    </reaction>
</comment>
<sequence length="839" mass="92891">MQTQPTATFWQFDTNYWFQKLGSSHKGLSQIDVNKILAQTNHYKKKKSIFIKEGFLFISQFKSPLMLLLIGAVILSAFLGDTSDVFIILFIVLSTGLLSFFQERNAGRIVEKLQSIIALKSKVIREGIEKEIISSEIVSGDILLLKAGDMLPADCLIIESNELHANEASLTGESYPTAKAAGILVENTELVKRTNCLWEGTNIVSGSAKVLVINTGNETIFGNIAKSAATVVETTFEKGIKDFGFFLMKITLVLSLFILVVNLLNHKSVIESALFALALAVGMAPELLPAITTIAMSAGAKRMLSKKVIVKKLASIQNLGEINLLCTDKTGTITEGSIKVAGTVDGLGIESEFVKELAYWNANFETGYANPIDDALKQLALVTKIKPTKFGEIPYDFIRKRLSITVSTNEDKILITKGAFAQIISICSFIRLGNGDIENIESHQAAIEKKFEQFGIDGLRAIGVCYKKIIANSITKEDETNMIFGGFILLEDPIKEGIDQTIEELLKLQVHLKIISGDNKNVAKSIALKIGIKNPVVMTGQEIFNVSPEALKHLVRKVHIFAEVEPQQKEHIIQALRKTYSVGYMGDGINDVSAISAADVGISVENAVDVAREAADFVLMQKDLMVIIDGIKEGRKTFANTLKYIFINTGSTFGNMFSVAIASLILPFLPMLPKQILLMNFITSFPYLTIASDNVDQEQLDKPGKWNLKSIRTFMVIFGIHSSVFDVITFLTLYYVLKVKESDFRTGWFVESILTELFILFIIRTHKNFFKSKPGKYLFILSIIGLIVTLSLPYMPFAGQVGLSPLPLLNLGIMITIVLAYIITADLLKVWFFKTYRSR</sequence>
<dbReference type="Gene3D" id="2.70.150.10">
    <property type="entry name" value="Calcium-transporting ATPase, cytoplasmic transduction domain A"/>
    <property type="match status" value="1"/>
</dbReference>
<dbReference type="InterPro" id="IPR044492">
    <property type="entry name" value="P_typ_ATPase_HD_dom"/>
</dbReference>
<dbReference type="SUPFAM" id="SSF56784">
    <property type="entry name" value="HAD-like"/>
    <property type="match status" value="1"/>
</dbReference>
<dbReference type="AlphaFoldDB" id="A0A930XYF7"/>
<evidence type="ECO:0000256" key="5">
    <source>
        <dbReference type="ARBA" id="ARBA00013555"/>
    </source>
</evidence>
<protein>
    <recommendedName>
        <fullName evidence="5">Magnesium-transporting ATPase, P-type 1</fullName>
        <ecNumber evidence="4">7.2.2.14</ecNumber>
    </recommendedName>
    <alternativeName>
        <fullName evidence="16">Mg(2+) transport ATPase, P-type 1</fullName>
    </alternativeName>
</protein>
<dbReference type="InterPro" id="IPR018303">
    <property type="entry name" value="ATPase_P-typ_P_site"/>
</dbReference>
<dbReference type="EC" id="7.2.2.14" evidence="4"/>
<dbReference type="GO" id="GO:0015444">
    <property type="term" value="F:P-type magnesium transporter activity"/>
    <property type="evidence" value="ECO:0007669"/>
    <property type="project" value="UniProtKB-EC"/>
</dbReference>
<evidence type="ECO:0000256" key="6">
    <source>
        <dbReference type="ARBA" id="ARBA00022475"/>
    </source>
</evidence>
<dbReference type="GO" id="GO:0016887">
    <property type="term" value="F:ATP hydrolysis activity"/>
    <property type="evidence" value="ECO:0007669"/>
    <property type="project" value="InterPro"/>
</dbReference>
<dbReference type="SMART" id="SM00831">
    <property type="entry name" value="Cation_ATPase_N"/>
    <property type="match status" value="1"/>
</dbReference>
<gene>
    <name evidence="20" type="primary">mgtA</name>
    <name evidence="20" type="ORF">IR213_04115</name>
</gene>
<keyword evidence="6" id="KW-1003">Cell membrane</keyword>
<feature type="transmembrane region" description="Helical" evidence="18">
    <location>
        <begin position="748"/>
        <end position="765"/>
    </location>
</feature>
<dbReference type="InterPro" id="IPR006415">
    <property type="entry name" value="P-type_ATPase_IIIB"/>
</dbReference>
<evidence type="ECO:0000256" key="13">
    <source>
        <dbReference type="ARBA" id="ARBA00022967"/>
    </source>
</evidence>
<evidence type="ECO:0000256" key="12">
    <source>
        <dbReference type="ARBA" id="ARBA00022842"/>
    </source>
</evidence>
<keyword evidence="12" id="KW-0460">Magnesium</keyword>
<dbReference type="Pfam" id="PF00122">
    <property type="entry name" value="E1-E2_ATPase"/>
    <property type="match status" value="1"/>
</dbReference>
<dbReference type="InterPro" id="IPR006068">
    <property type="entry name" value="ATPase_P-typ_cation-transptr_C"/>
</dbReference>
<feature type="transmembrane region" description="Helical" evidence="18">
    <location>
        <begin position="713"/>
        <end position="736"/>
    </location>
</feature>
<dbReference type="InterPro" id="IPR023214">
    <property type="entry name" value="HAD_sf"/>
</dbReference>
<comment type="caution">
    <text evidence="20">The sequence shown here is derived from an EMBL/GenBank/DDBJ whole genome shotgun (WGS) entry which is preliminary data.</text>
</comment>
<dbReference type="Pfam" id="PF00690">
    <property type="entry name" value="Cation_ATPase_N"/>
    <property type="match status" value="1"/>
</dbReference>
<evidence type="ECO:0000256" key="17">
    <source>
        <dbReference type="ARBA" id="ARBA00047295"/>
    </source>
</evidence>
<keyword evidence="10" id="KW-0547">Nucleotide-binding</keyword>
<dbReference type="Gene3D" id="3.40.1110.10">
    <property type="entry name" value="Calcium-transporting ATPase, cytoplasmic domain N"/>
    <property type="match status" value="1"/>
</dbReference>
<accession>A0A930XYF7</accession>
<evidence type="ECO:0000256" key="3">
    <source>
        <dbReference type="ARBA" id="ARBA00008746"/>
    </source>
</evidence>
<comment type="similarity">
    <text evidence="3">Belongs to the cation transport ATPase (P-type) (TC 3.A.3) family. Type IIIB subfamily.</text>
</comment>
<keyword evidence="9 18" id="KW-0812">Transmembrane</keyword>
<dbReference type="EMBL" id="JADHEC010000006">
    <property type="protein sequence ID" value="MBF2707778.1"/>
    <property type="molecule type" value="Genomic_DNA"/>
</dbReference>
<keyword evidence="13" id="KW-1278">Translocase</keyword>
<name>A0A930XYF7_9FLAO</name>
<dbReference type="Gene3D" id="1.20.1110.10">
    <property type="entry name" value="Calcium-transporting ATPase, transmembrane domain"/>
    <property type="match status" value="1"/>
</dbReference>
<dbReference type="InterPro" id="IPR023298">
    <property type="entry name" value="ATPase_P-typ_TM_dom_sf"/>
</dbReference>
<feature type="transmembrane region" description="Helical" evidence="18">
    <location>
        <begin position="54"/>
        <end position="79"/>
    </location>
</feature>
<keyword evidence="8" id="KW-0597">Phosphoprotein</keyword>
<feature type="transmembrane region" description="Helical" evidence="18">
    <location>
        <begin position="85"/>
        <end position="101"/>
    </location>
</feature>
<feature type="transmembrane region" description="Helical" evidence="18">
    <location>
        <begin position="777"/>
        <end position="796"/>
    </location>
</feature>
<dbReference type="Pfam" id="PF00689">
    <property type="entry name" value="Cation_ATPase_C"/>
    <property type="match status" value="1"/>
</dbReference>
<evidence type="ECO:0000256" key="16">
    <source>
        <dbReference type="ARBA" id="ARBA00029806"/>
    </source>
</evidence>
<dbReference type="NCBIfam" id="TIGR01494">
    <property type="entry name" value="ATPase_P-type"/>
    <property type="match status" value="2"/>
</dbReference>
<evidence type="ECO:0000256" key="11">
    <source>
        <dbReference type="ARBA" id="ARBA00022840"/>
    </source>
</evidence>
<dbReference type="SUPFAM" id="SSF81653">
    <property type="entry name" value="Calcium ATPase, transduction domain A"/>
    <property type="match status" value="1"/>
</dbReference>
<evidence type="ECO:0000313" key="21">
    <source>
        <dbReference type="Proteomes" id="UP000646211"/>
    </source>
</evidence>
<keyword evidence="11" id="KW-0067">ATP-binding</keyword>
<keyword evidence="14 18" id="KW-1133">Transmembrane helix</keyword>
<evidence type="ECO:0000313" key="20">
    <source>
        <dbReference type="EMBL" id="MBF2707778.1"/>
    </source>
</evidence>
<keyword evidence="15 18" id="KW-0472">Membrane</keyword>
<evidence type="ECO:0000256" key="15">
    <source>
        <dbReference type="ARBA" id="ARBA00023136"/>
    </source>
</evidence>
<feature type="transmembrane region" description="Helical" evidence="18">
    <location>
        <begin position="645"/>
        <end position="669"/>
    </location>
</feature>
<dbReference type="InterPro" id="IPR059000">
    <property type="entry name" value="ATPase_P-type_domA"/>
</dbReference>
<dbReference type="SFLD" id="SFLDS00003">
    <property type="entry name" value="Haloacid_Dehalogenase"/>
    <property type="match status" value="1"/>
</dbReference>
<dbReference type="PROSITE" id="PS00154">
    <property type="entry name" value="ATPASE_E1_E2"/>
    <property type="match status" value="1"/>
</dbReference>
<evidence type="ECO:0000256" key="14">
    <source>
        <dbReference type="ARBA" id="ARBA00022989"/>
    </source>
</evidence>
<dbReference type="PANTHER" id="PTHR42861">
    <property type="entry name" value="CALCIUM-TRANSPORTING ATPASE"/>
    <property type="match status" value="1"/>
</dbReference>
<evidence type="ECO:0000256" key="18">
    <source>
        <dbReference type="SAM" id="Phobius"/>
    </source>
</evidence>
<feature type="transmembrane region" description="Helical" evidence="18">
    <location>
        <begin position="675"/>
        <end position="692"/>
    </location>
</feature>